<name>A0A8S1L8S0_9CILI</name>
<reference evidence="1" key="1">
    <citation type="submission" date="2021-01" db="EMBL/GenBank/DDBJ databases">
        <authorList>
            <consortium name="Genoscope - CEA"/>
            <person name="William W."/>
        </authorList>
    </citation>
    <scope>NUCLEOTIDE SEQUENCE</scope>
</reference>
<dbReference type="OrthoDB" id="10389882at2759"/>
<evidence type="ECO:0008006" key="3">
    <source>
        <dbReference type="Google" id="ProtNLM"/>
    </source>
</evidence>
<evidence type="ECO:0000313" key="1">
    <source>
        <dbReference type="EMBL" id="CAD8064198.1"/>
    </source>
</evidence>
<dbReference type="AlphaFoldDB" id="A0A8S1L8S0"/>
<comment type="caution">
    <text evidence="1">The sequence shown here is derived from an EMBL/GenBank/DDBJ whole genome shotgun (WGS) entry which is preliminary data.</text>
</comment>
<dbReference type="Proteomes" id="UP000692954">
    <property type="component" value="Unassembled WGS sequence"/>
</dbReference>
<organism evidence="1 2">
    <name type="scientific">Paramecium sonneborni</name>
    <dbReference type="NCBI Taxonomy" id="65129"/>
    <lineage>
        <taxon>Eukaryota</taxon>
        <taxon>Sar</taxon>
        <taxon>Alveolata</taxon>
        <taxon>Ciliophora</taxon>
        <taxon>Intramacronucleata</taxon>
        <taxon>Oligohymenophorea</taxon>
        <taxon>Peniculida</taxon>
        <taxon>Parameciidae</taxon>
        <taxon>Paramecium</taxon>
    </lineage>
</organism>
<protein>
    <recommendedName>
        <fullName evidence="3">Jacalin-type lectin domain-containing protein</fullName>
    </recommendedName>
</protein>
<proteinExistence type="predicted"/>
<keyword evidence="2" id="KW-1185">Reference proteome</keyword>
<accession>A0A8S1L8S0</accession>
<evidence type="ECO:0000313" key="2">
    <source>
        <dbReference type="Proteomes" id="UP000692954"/>
    </source>
</evidence>
<gene>
    <name evidence="1" type="ORF">PSON_ATCC_30995.1.T0180383</name>
</gene>
<sequence>MLNKVPSQISFGAISQNSQKFDDKLQIKNSDFKIAGFKIYIQDEKICGIGIVYLNKENGRKIIFTDTNQIQKNLPTLYEFNIASDDYIQVIFGHYDQKINQLGIITYSGQQVIFGLDQGCQFNYMFMGYTFSACSGTFKTGQIESLNFYIHKLPKSYISQNLSPLLDILYPNLIEQNNHLQNTEQLNFNSFNFSELTIDKASKKLEYQSNDQVILKNEDKIKKVEYQGFDFQQVDFQEIQNQQSQESQQSNDNFYQVQKTTKNTSSTRQNLRAINTGVTITKGIMKLILHH</sequence>
<dbReference type="EMBL" id="CAJJDN010000018">
    <property type="protein sequence ID" value="CAD8064198.1"/>
    <property type="molecule type" value="Genomic_DNA"/>
</dbReference>